<evidence type="ECO:0008006" key="4">
    <source>
        <dbReference type="Google" id="ProtNLM"/>
    </source>
</evidence>
<dbReference type="InterPro" id="IPR036291">
    <property type="entry name" value="NAD(P)-bd_dom_sf"/>
</dbReference>
<dbReference type="Gene3D" id="3.30.360.10">
    <property type="entry name" value="Dihydrodipicolinate Reductase, domain 2"/>
    <property type="match status" value="1"/>
</dbReference>
<dbReference type="SUPFAM" id="SSF51735">
    <property type="entry name" value="NAD(P)-binding Rossmann-fold domains"/>
    <property type="match status" value="1"/>
</dbReference>
<evidence type="ECO:0000313" key="3">
    <source>
        <dbReference type="EMBL" id="SVA04318.1"/>
    </source>
</evidence>
<dbReference type="PANTHER" id="PTHR43249:SF1">
    <property type="entry name" value="D-GLUCOSIDE 3-DEHYDROGENASE"/>
    <property type="match status" value="1"/>
</dbReference>
<dbReference type="Pfam" id="PF01408">
    <property type="entry name" value="GFO_IDH_MocA"/>
    <property type="match status" value="1"/>
</dbReference>
<accession>A0A381SM06</accession>
<feature type="domain" description="Gfo/Idh/MocA-like oxidoreductase C-terminal" evidence="2">
    <location>
        <begin position="134"/>
        <end position="340"/>
    </location>
</feature>
<feature type="domain" description="Gfo/Idh/MocA-like oxidoreductase N-terminal" evidence="1">
    <location>
        <begin position="4"/>
        <end position="117"/>
    </location>
</feature>
<organism evidence="3">
    <name type="scientific">marine metagenome</name>
    <dbReference type="NCBI Taxonomy" id="408172"/>
    <lineage>
        <taxon>unclassified sequences</taxon>
        <taxon>metagenomes</taxon>
        <taxon>ecological metagenomes</taxon>
    </lineage>
</organism>
<reference evidence="3" key="1">
    <citation type="submission" date="2018-05" db="EMBL/GenBank/DDBJ databases">
        <authorList>
            <person name="Lanie J.A."/>
            <person name="Ng W.-L."/>
            <person name="Kazmierczak K.M."/>
            <person name="Andrzejewski T.M."/>
            <person name="Davidsen T.M."/>
            <person name="Wayne K.J."/>
            <person name="Tettelin H."/>
            <person name="Glass J.I."/>
            <person name="Rusch D."/>
            <person name="Podicherti R."/>
            <person name="Tsui H.-C.T."/>
            <person name="Winkler M.E."/>
        </authorList>
    </citation>
    <scope>NUCLEOTIDE SEQUENCE</scope>
</reference>
<evidence type="ECO:0000259" key="2">
    <source>
        <dbReference type="Pfam" id="PF02894"/>
    </source>
</evidence>
<gene>
    <name evidence="3" type="ORF">METZ01_LOCUS57172</name>
</gene>
<dbReference type="SUPFAM" id="SSF55347">
    <property type="entry name" value="Glyceraldehyde-3-phosphate dehydrogenase-like, C-terminal domain"/>
    <property type="match status" value="1"/>
</dbReference>
<dbReference type="Pfam" id="PF02894">
    <property type="entry name" value="GFO_IDH_MocA_C"/>
    <property type="match status" value="1"/>
</dbReference>
<evidence type="ECO:0000259" key="1">
    <source>
        <dbReference type="Pfam" id="PF01408"/>
    </source>
</evidence>
<dbReference type="PANTHER" id="PTHR43249">
    <property type="entry name" value="UDP-N-ACETYL-2-AMINO-2-DEOXY-D-GLUCURONATE OXIDASE"/>
    <property type="match status" value="1"/>
</dbReference>
<dbReference type="GO" id="GO:0000166">
    <property type="term" value="F:nucleotide binding"/>
    <property type="evidence" value="ECO:0007669"/>
    <property type="project" value="InterPro"/>
</dbReference>
<dbReference type="AlphaFoldDB" id="A0A381SM06"/>
<dbReference type="EMBL" id="UINC01003213">
    <property type="protein sequence ID" value="SVA04318.1"/>
    <property type="molecule type" value="Genomic_DNA"/>
</dbReference>
<dbReference type="InterPro" id="IPR052515">
    <property type="entry name" value="Gfo/Idh/MocA_Oxidoreductase"/>
</dbReference>
<dbReference type="Gene3D" id="3.40.50.720">
    <property type="entry name" value="NAD(P)-binding Rossmann-like Domain"/>
    <property type="match status" value="1"/>
</dbReference>
<proteinExistence type="predicted"/>
<protein>
    <recommendedName>
        <fullName evidence="4">Gfo/Idh/MocA-like oxidoreductase N-terminal domain-containing protein</fullName>
    </recommendedName>
</protein>
<dbReference type="InterPro" id="IPR000683">
    <property type="entry name" value="Gfo/Idh/MocA-like_OxRdtase_N"/>
</dbReference>
<sequence length="361" mass="40230">MTLRLAILGCGGIAETHLQSLKELSDFNVSYICDIDDEKANDLAINSPGSQIENSMDMIITNKDIDIVDICLPPHLHFSTALKFLKAGKHVICEKPLSTSVNEAQKLIDVSNSMNKNLYPVFQYRYGKHILILKDLISKGKTGKPIVASSEVHWNRNEEYYNVPWRGSWEGEGGGAILSHAIHSHDLLSYFFGNIKSVSANISTLVNQIETEDCASIAMTTEFGALISSSITLGAANDTTRLKLVFEKISVESGNNPYAPGEDEWIYTARDPNKKNELDNLIFEAKKNILQDHNGFKSFFQEVANHLMGKKSNIIKPEDGLKSIELVAAIYHAARTECKVYLPLDTNSLICKDWKPKKIKI</sequence>
<dbReference type="InterPro" id="IPR004104">
    <property type="entry name" value="Gfo/Idh/MocA-like_OxRdtase_C"/>
</dbReference>
<name>A0A381SM06_9ZZZZ</name>